<organism evidence="1">
    <name type="scientific">Populus trichocarpa</name>
    <name type="common">Western balsam poplar</name>
    <name type="synonym">Populus balsamifera subsp. trichocarpa</name>
    <dbReference type="NCBI Taxonomy" id="3694"/>
    <lineage>
        <taxon>Eukaryota</taxon>
        <taxon>Viridiplantae</taxon>
        <taxon>Streptophyta</taxon>
        <taxon>Embryophyta</taxon>
        <taxon>Tracheophyta</taxon>
        <taxon>Spermatophyta</taxon>
        <taxon>Magnoliopsida</taxon>
        <taxon>eudicotyledons</taxon>
        <taxon>Gunneridae</taxon>
        <taxon>Pentapetalae</taxon>
        <taxon>rosids</taxon>
        <taxon>fabids</taxon>
        <taxon>Malpighiales</taxon>
        <taxon>Salicaceae</taxon>
        <taxon>Saliceae</taxon>
        <taxon>Populus</taxon>
    </lineage>
</organism>
<dbReference type="STRING" id="3694.A0A2K1R6K8"/>
<gene>
    <name evidence="1" type="ORF">POPTR_T104800</name>
</gene>
<dbReference type="InParanoid" id="A0A2K1R6K8"/>
<reference evidence="1" key="2">
    <citation type="submission" date="2017-07" db="EMBL/GenBank/DDBJ databases">
        <title>WGS assembly of Populus trichocarpa.</title>
        <authorList>
            <person name="Tuskan G."/>
            <person name="Difazio S."/>
            <person name="Jansson S."/>
            <person name="Bohlmann J."/>
            <person name="Grigoriev I."/>
            <person name="Hellsten U."/>
            <person name="Putnam N."/>
            <person name="Ralph S."/>
            <person name="Rombauts S."/>
            <person name="Salamov A."/>
            <person name="Schein J."/>
            <person name="Sterck L."/>
            <person name="Aerts A."/>
            <person name="Bhalerao R."/>
            <person name="Bhalerao R."/>
            <person name="Blaudez D."/>
            <person name="Boerjan W."/>
            <person name="Brun A."/>
            <person name="Brunner A."/>
            <person name="Busov V."/>
            <person name="Campbell M."/>
            <person name="Carlson J."/>
            <person name="Chalot M."/>
            <person name="Chapman J."/>
            <person name="Chen G."/>
            <person name="Cooper D."/>
            <person name="Coutinho P."/>
            <person name="Couturier J."/>
            <person name="Covert S."/>
            <person name="Cronk Q."/>
            <person name="Cunningham R."/>
            <person name="Davis J."/>
            <person name="Degroeve S."/>
            <person name="Dejardin A."/>
            <person name="Depamphilis C."/>
            <person name="Detter J."/>
            <person name="Dirks B."/>
            <person name="Dubchak I."/>
            <person name="Duplessis S."/>
            <person name="Ehlting J."/>
            <person name="Ellis B."/>
            <person name="Gendler K."/>
            <person name="Goodstein D."/>
            <person name="Gribskov M."/>
            <person name="Grimwood J."/>
            <person name="Groover A."/>
            <person name="Gunter L."/>
            <person name="Hamberger B."/>
            <person name="Heinze B."/>
            <person name="Helariutta Y."/>
            <person name="Henrissat B."/>
            <person name="Holligan D."/>
            <person name="Holt R."/>
            <person name="Huang W."/>
            <person name="Islam-Faridi N."/>
            <person name="Jones S."/>
            <person name="Jones-Rhoades M."/>
            <person name="Jorgensen R."/>
            <person name="Joshi C."/>
            <person name="Kangasjarvi J."/>
            <person name="Karlsson J."/>
            <person name="Kelleher C."/>
            <person name="Kirkpatrick R."/>
            <person name="Kirst M."/>
            <person name="Kohler A."/>
            <person name="Kalluri U."/>
            <person name="Larimer F."/>
            <person name="Leebens-Mack J."/>
            <person name="Leple J."/>
            <person name="Locascio P."/>
            <person name="Lou Y."/>
            <person name="Lucas S."/>
            <person name="Martin F."/>
            <person name="Montanini B."/>
            <person name="Napoli C."/>
            <person name="Nelson D."/>
            <person name="Nelson C."/>
            <person name="Nieminen K."/>
            <person name="Nilsson O."/>
            <person name="Pereda V."/>
            <person name="Peter G."/>
            <person name="Philippe R."/>
            <person name="Pilate G."/>
            <person name="Poliakov A."/>
            <person name="Razumovskaya J."/>
            <person name="Richardson P."/>
            <person name="Rinaldi C."/>
            <person name="Ritland K."/>
            <person name="Rouze P."/>
            <person name="Ryaboy D."/>
            <person name="Schmutz J."/>
            <person name="Schrader J."/>
            <person name="Segerman B."/>
            <person name="Shin H."/>
            <person name="Siddiqui A."/>
            <person name="Sterky F."/>
            <person name="Terry A."/>
            <person name="Tsai C."/>
            <person name="Uberbacher E."/>
            <person name="Unneberg P."/>
            <person name="Vahala J."/>
            <person name="Wall K."/>
            <person name="Wessler S."/>
            <person name="Yang G."/>
            <person name="Yin T."/>
            <person name="Douglas C."/>
            <person name="Marra M."/>
            <person name="Sandberg G."/>
            <person name="Van De Peer Y."/>
            <person name="Rokhsar D."/>
        </authorList>
    </citation>
    <scope>NUCLEOTIDE SEQUENCE</scope>
    <source>
        <strain evidence="1">Nisqually-1</strain>
    </source>
</reference>
<reference evidence="1" key="1">
    <citation type="journal article" date="2006" name="Science">
        <title>The genome of black cottonwood, Populus trichocarpa (Torr. &amp; Gray).</title>
        <authorList>
            <person name="Tuskan G.A."/>
            <person name="Difazio S."/>
            <person name="Jansson S."/>
            <person name="Bohlmann J."/>
            <person name="Grigoriev I."/>
            <person name="Hellsten U."/>
            <person name="Putnam N."/>
            <person name="Ralph S."/>
            <person name="Rombauts S."/>
            <person name="Salamov A."/>
            <person name="Schein J."/>
            <person name="Sterck L."/>
            <person name="Aerts A."/>
            <person name="Bhalerao R.R."/>
            <person name="Bhalerao R.P."/>
            <person name="Blaudez D."/>
            <person name="Boerjan W."/>
            <person name="Brun A."/>
            <person name="Brunner A."/>
            <person name="Busov V."/>
            <person name="Campbell M."/>
            <person name="Carlson J."/>
            <person name="Chalot M."/>
            <person name="Chapman J."/>
            <person name="Chen G.L."/>
            <person name="Cooper D."/>
            <person name="Coutinho P.M."/>
            <person name="Couturier J."/>
            <person name="Covert S."/>
            <person name="Cronk Q."/>
            <person name="Cunningham R."/>
            <person name="Davis J."/>
            <person name="Degroeve S."/>
            <person name="Dejardin A."/>
            <person name="Depamphilis C."/>
            <person name="Detter J."/>
            <person name="Dirks B."/>
            <person name="Dubchak I."/>
            <person name="Duplessis S."/>
            <person name="Ehlting J."/>
            <person name="Ellis B."/>
            <person name="Gendler K."/>
            <person name="Goodstein D."/>
            <person name="Gribskov M."/>
            <person name="Grimwood J."/>
            <person name="Groover A."/>
            <person name="Gunter L."/>
            <person name="Hamberger B."/>
            <person name="Heinze B."/>
            <person name="Helariutta Y."/>
            <person name="Henrissat B."/>
            <person name="Holligan D."/>
            <person name="Holt R."/>
            <person name="Huang W."/>
            <person name="Islam-Faridi N."/>
            <person name="Jones S."/>
            <person name="Jones-Rhoades M."/>
            <person name="Jorgensen R."/>
            <person name="Joshi C."/>
            <person name="Kangasjarvi J."/>
            <person name="Karlsson J."/>
            <person name="Kelleher C."/>
            <person name="Kirkpatrick R."/>
            <person name="Kirst M."/>
            <person name="Kohler A."/>
            <person name="Kalluri U."/>
            <person name="Larimer F."/>
            <person name="Leebens-Mack J."/>
            <person name="Leple J.C."/>
            <person name="Locascio P."/>
            <person name="Lou Y."/>
            <person name="Lucas S."/>
            <person name="Martin F."/>
            <person name="Montanini B."/>
            <person name="Napoli C."/>
            <person name="Nelson D.R."/>
            <person name="Nelson C."/>
            <person name="Nieminen K."/>
            <person name="Nilsson O."/>
            <person name="Pereda V."/>
            <person name="Peter G."/>
            <person name="Philippe R."/>
            <person name="Pilate G."/>
            <person name="Poliakov A."/>
            <person name="Razumovskaya J."/>
            <person name="Richardson P."/>
            <person name="Rinaldi C."/>
            <person name="Ritland K."/>
            <person name="Rouze P."/>
            <person name="Ryaboy D."/>
            <person name="Schmutz J."/>
            <person name="Schrader J."/>
            <person name="Segerman B."/>
            <person name="Shin H."/>
            <person name="Siddiqui A."/>
            <person name="Sterky F."/>
            <person name="Terry A."/>
            <person name="Tsai C.J."/>
            <person name="Uberbacher E."/>
            <person name="Unneberg P."/>
            <person name="Vahala J."/>
            <person name="Wall K."/>
            <person name="Wessler S."/>
            <person name="Yang G."/>
            <person name="Yin T."/>
            <person name="Douglas C."/>
            <person name="Marra M."/>
            <person name="Sandberg G."/>
            <person name="Van de Peer Y."/>
            <person name="Rokhsar D."/>
        </authorList>
    </citation>
    <scope>NUCLEOTIDE SEQUENCE [LARGE SCALE GENOMIC DNA]</scope>
    <source>
        <strain evidence="1">Nisqually-1</strain>
    </source>
</reference>
<dbReference type="Gene3D" id="3.40.50.300">
    <property type="entry name" value="P-loop containing nucleotide triphosphate hydrolases"/>
    <property type="match status" value="1"/>
</dbReference>
<proteinExistence type="predicted"/>
<sequence>MIRVKILRLAHRLGQTPDNVVVAQLRGRNGGRVAGFDRANTIAEHLKAVGQKSLDFSCTTMVLGKTCVGKSATINSIFDEVKLYKCFTGVGSWLCCWVLVKVPLSTLYLMK</sequence>
<dbReference type="EMBL" id="KZ623427">
    <property type="protein sequence ID" value="PNS22917.1"/>
    <property type="molecule type" value="Genomic_DNA"/>
</dbReference>
<evidence type="ECO:0000313" key="1">
    <source>
        <dbReference type="EMBL" id="PNS22917.1"/>
    </source>
</evidence>
<protein>
    <submittedName>
        <fullName evidence="1">Uncharacterized protein</fullName>
    </submittedName>
</protein>
<accession>A0A2K1R6K8</accession>
<dbReference type="InterPro" id="IPR027417">
    <property type="entry name" value="P-loop_NTPase"/>
</dbReference>
<name>A0A2K1R6K8_POPTR</name>
<dbReference type="AlphaFoldDB" id="A0A2K1R6K8"/>